<dbReference type="AlphaFoldDB" id="A0A449B508"/>
<dbReference type="PANTHER" id="PTHR48069:SF3">
    <property type="entry name" value="DIHYDROFOLATE REDUCTASE"/>
    <property type="match status" value="1"/>
</dbReference>
<keyword evidence="10" id="KW-1185">Reference proteome</keyword>
<dbReference type="OrthoDB" id="9804315at2"/>
<dbReference type="PROSITE" id="PS00075">
    <property type="entry name" value="DHFR_1"/>
    <property type="match status" value="1"/>
</dbReference>
<accession>A0A449B508</accession>
<evidence type="ECO:0000256" key="7">
    <source>
        <dbReference type="RuleBase" id="RU004474"/>
    </source>
</evidence>
<evidence type="ECO:0000256" key="1">
    <source>
        <dbReference type="ARBA" id="ARBA00004903"/>
    </source>
</evidence>
<dbReference type="EC" id="1.5.1.3" evidence="3"/>
<dbReference type="Proteomes" id="UP000290243">
    <property type="component" value="Chromosome"/>
</dbReference>
<dbReference type="SUPFAM" id="SSF53597">
    <property type="entry name" value="Dihydrofolate reductase-like"/>
    <property type="match status" value="1"/>
</dbReference>
<dbReference type="KEGG" id="mmau:NCTC10168_00587"/>
<organism evidence="9 10">
    <name type="scientific">Mycoplasmopsis maculosa</name>
    <dbReference type="NCBI Taxonomy" id="114885"/>
    <lineage>
        <taxon>Bacteria</taxon>
        <taxon>Bacillati</taxon>
        <taxon>Mycoplasmatota</taxon>
        <taxon>Mycoplasmoidales</taxon>
        <taxon>Metamycoplasmataceae</taxon>
        <taxon>Mycoplasmopsis</taxon>
    </lineage>
</organism>
<dbReference type="PRINTS" id="PR00070">
    <property type="entry name" value="DHFR"/>
</dbReference>
<dbReference type="CDD" id="cd00209">
    <property type="entry name" value="DHFR"/>
    <property type="match status" value="1"/>
</dbReference>
<reference evidence="9 10" key="1">
    <citation type="submission" date="2019-01" db="EMBL/GenBank/DDBJ databases">
        <authorList>
            <consortium name="Pathogen Informatics"/>
        </authorList>
    </citation>
    <scope>NUCLEOTIDE SEQUENCE [LARGE SCALE GENOMIC DNA]</scope>
    <source>
        <strain evidence="9 10">NCTC10168</strain>
    </source>
</reference>
<dbReference type="InterPro" id="IPR001796">
    <property type="entry name" value="DHFR_dom"/>
</dbReference>
<dbReference type="UniPathway" id="UPA00077">
    <property type="reaction ID" value="UER00158"/>
</dbReference>
<dbReference type="InterPro" id="IPR017925">
    <property type="entry name" value="DHFR_CS"/>
</dbReference>
<evidence type="ECO:0000256" key="2">
    <source>
        <dbReference type="ARBA" id="ARBA00009539"/>
    </source>
</evidence>
<name>A0A449B508_9BACT</name>
<keyword evidence="4" id="KW-0554">One-carbon metabolism</keyword>
<evidence type="ECO:0000313" key="10">
    <source>
        <dbReference type="Proteomes" id="UP000290243"/>
    </source>
</evidence>
<dbReference type="GO" id="GO:0004146">
    <property type="term" value="F:dihydrofolate reductase activity"/>
    <property type="evidence" value="ECO:0007669"/>
    <property type="project" value="UniProtKB-EC"/>
</dbReference>
<evidence type="ECO:0000256" key="4">
    <source>
        <dbReference type="ARBA" id="ARBA00022563"/>
    </source>
</evidence>
<comment type="similarity">
    <text evidence="2 7">Belongs to the dihydrofolate reductase family.</text>
</comment>
<gene>
    <name evidence="9" type="primary">folA</name>
    <name evidence="9" type="ORF">NCTC10168_00587</name>
</gene>
<dbReference type="InterPro" id="IPR024072">
    <property type="entry name" value="DHFR-like_dom_sf"/>
</dbReference>
<dbReference type="Pfam" id="PF00186">
    <property type="entry name" value="DHFR_1"/>
    <property type="match status" value="1"/>
</dbReference>
<sequence>MLKLIIAADENNLIGYNNKLPWKINEELLFFKSETINKNILMGHNTYVNLPKNLQNRYICVYSTDKTIKANKIINNLDDLDKYVFSFKNKLKDLYIAGGKFIYERYYKHVDFIIFSRIKNKYKGDTYINFDLSNFYLIETNEFEKFQVQIYKKKIENLSNNF</sequence>
<dbReference type="RefSeq" id="WP_129646950.1">
    <property type="nucleotide sequence ID" value="NZ_LR215037.1"/>
</dbReference>
<dbReference type="EMBL" id="LR215037">
    <property type="protein sequence ID" value="VEU75659.1"/>
    <property type="molecule type" value="Genomic_DNA"/>
</dbReference>
<keyword evidence="6 9" id="KW-0560">Oxidoreductase</keyword>
<dbReference type="Gene3D" id="3.40.430.10">
    <property type="entry name" value="Dihydrofolate Reductase, subunit A"/>
    <property type="match status" value="1"/>
</dbReference>
<dbReference type="PANTHER" id="PTHR48069">
    <property type="entry name" value="DIHYDROFOLATE REDUCTASE"/>
    <property type="match status" value="1"/>
</dbReference>
<feature type="domain" description="DHFR" evidence="8">
    <location>
        <begin position="1"/>
        <end position="162"/>
    </location>
</feature>
<dbReference type="GO" id="GO:0046452">
    <property type="term" value="P:dihydrofolate metabolic process"/>
    <property type="evidence" value="ECO:0007669"/>
    <property type="project" value="TreeGrafter"/>
</dbReference>
<dbReference type="GO" id="GO:0046655">
    <property type="term" value="P:folic acid metabolic process"/>
    <property type="evidence" value="ECO:0007669"/>
    <property type="project" value="TreeGrafter"/>
</dbReference>
<evidence type="ECO:0000256" key="6">
    <source>
        <dbReference type="ARBA" id="ARBA00023002"/>
    </source>
</evidence>
<evidence type="ECO:0000313" key="9">
    <source>
        <dbReference type="EMBL" id="VEU75659.1"/>
    </source>
</evidence>
<dbReference type="PROSITE" id="PS51330">
    <property type="entry name" value="DHFR_2"/>
    <property type="match status" value="1"/>
</dbReference>
<dbReference type="GO" id="GO:0006730">
    <property type="term" value="P:one-carbon metabolic process"/>
    <property type="evidence" value="ECO:0007669"/>
    <property type="project" value="UniProtKB-KW"/>
</dbReference>
<comment type="pathway">
    <text evidence="1">Cofactor biosynthesis; tetrahydrofolate biosynthesis; 5,6,7,8-tetrahydrofolate from 7,8-dihydrofolate: step 1/1.</text>
</comment>
<dbReference type="GO" id="GO:0046654">
    <property type="term" value="P:tetrahydrofolate biosynthetic process"/>
    <property type="evidence" value="ECO:0007669"/>
    <property type="project" value="UniProtKB-UniPathway"/>
</dbReference>
<evidence type="ECO:0000259" key="8">
    <source>
        <dbReference type="PROSITE" id="PS51330"/>
    </source>
</evidence>
<proteinExistence type="inferred from homology"/>
<dbReference type="InterPro" id="IPR012259">
    <property type="entry name" value="DHFR"/>
</dbReference>
<keyword evidence="5" id="KW-0521">NADP</keyword>
<protein>
    <recommendedName>
        <fullName evidence="3">dihydrofolate reductase</fullName>
        <ecNumber evidence="3">1.5.1.3</ecNumber>
    </recommendedName>
</protein>
<evidence type="ECO:0000256" key="3">
    <source>
        <dbReference type="ARBA" id="ARBA00012856"/>
    </source>
</evidence>
<dbReference type="GO" id="GO:0005829">
    <property type="term" value="C:cytosol"/>
    <property type="evidence" value="ECO:0007669"/>
    <property type="project" value="TreeGrafter"/>
</dbReference>
<dbReference type="GO" id="GO:0050661">
    <property type="term" value="F:NADP binding"/>
    <property type="evidence" value="ECO:0007669"/>
    <property type="project" value="InterPro"/>
</dbReference>
<evidence type="ECO:0000256" key="5">
    <source>
        <dbReference type="ARBA" id="ARBA00022857"/>
    </source>
</evidence>